<organism evidence="3 4">
    <name type="scientific">Spongiivirga citrea</name>
    <dbReference type="NCBI Taxonomy" id="1481457"/>
    <lineage>
        <taxon>Bacteria</taxon>
        <taxon>Pseudomonadati</taxon>
        <taxon>Bacteroidota</taxon>
        <taxon>Flavobacteriia</taxon>
        <taxon>Flavobacteriales</taxon>
        <taxon>Flavobacteriaceae</taxon>
        <taxon>Spongiivirga</taxon>
    </lineage>
</organism>
<dbReference type="SUPFAM" id="SSF110296">
    <property type="entry name" value="Oligoxyloglucan reducing end-specific cellobiohydrolase"/>
    <property type="match status" value="1"/>
</dbReference>
<dbReference type="InterPro" id="IPR015943">
    <property type="entry name" value="WD40/YVTN_repeat-like_dom_sf"/>
</dbReference>
<evidence type="ECO:0000313" key="3">
    <source>
        <dbReference type="EMBL" id="NER18494.1"/>
    </source>
</evidence>
<evidence type="ECO:0000256" key="1">
    <source>
        <dbReference type="ARBA" id="ARBA00022737"/>
    </source>
</evidence>
<dbReference type="EMBL" id="JAABOQ010000006">
    <property type="protein sequence ID" value="NER18494.1"/>
    <property type="molecule type" value="Genomic_DNA"/>
</dbReference>
<dbReference type="Gene3D" id="2.130.10.10">
    <property type="entry name" value="YVTN repeat-like/Quinoprotein amine dehydrogenase"/>
    <property type="match status" value="1"/>
</dbReference>
<dbReference type="Pfam" id="PF15902">
    <property type="entry name" value="Sortilin-Vps10"/>
    <property type="match status" value="1"/>
</dbReference>
<dbReference type="PANTHER" id="PTHR47199:SF2">
    <property type="entry name" value="PHOTOSYSTEM II STABILITY_ASSEMBLY FACTOR HCF136, CHLOROPLASTIC"/>
    <property type="match status" value="1"/>
</dbReference>
<keyword evidence="1" id="KW-0677">Repeat</keyword>
<comment type="caution">
    <text evidence="3">The sequence shown here is derived from an EMBL/GenBank/DDBJ whole genome shotgun (WGS) entry which is preliminary data.</text>
</comment>
<gene>
    <name evidence="3" type="ORF">GWK10_14845</name>
</gene>
<name>A0A6M0CQZ4_9FLAO</name>
<keyword evidence="4" id="KW-1185">Reference proteome</keyword>
<dbReference type="PANTHER" id="PTHR47199">
    <property type="entry name" value="PHOTOSYSTEM II STABILITY/ASSEMBLY FACTOR HCF136, CHLOROPLASTIC"/>
    <property type="match status" value="1"/>
</dbReference>
<evidence type="ECO:0000259" key="2">
    <source>
        <dbReference type="Pfam" id="PF15902"/>
    </source>
</evidence>
<protein>
    <submittedName>
        <fullName evidence="3">Oxidoreductase</fullName>
    </submittedName>
</protein>
<reference evidence="3 4" key="1">
    <citation type="submission" date="2020-01" db="EMBL/GenBank/DDBJ databases">
        <title>Spongiivirga citrea KCTC 32990T.</title>
        <authorList>
            <person name="Wang G."/>
        </authorList>
    </citation>
    <scope>NUCLEOTIDE SEQUENCE [LARGE SCALE GENOMIC DNA]</scope>
    <source>
        <strain evidence="3 4">KCTC 32990</strain>
    </source>
</reference>
<sequence>MAILAISFIISCTQKEDKLLPIDSVKIETLTTDSISIRAITLMGSNLGFAGNKGQYGLYDAQKNMVKTNIKKQDTLLPNFRSVASTRNDFFMLSIQNPALLYKTGDTGEMELVYKEENEKVFYDAMTFWNDQEGIAMGDPTEECLSVIITRDGGKSWTKISCDKLPEVAKGEAAFAASDTNIAIIGDHTWILTGGIKSRVFYSADKGETWEVFETPLVQGKETTGGYSIDFYEDKTGFIIGGDYTKVDDNSKNKAITADGGRTWQLISEASGPGYQSCVQFVPGRNGQQLVSVGKTGIWVSNNTGKDWEQLSETGFYTLRFLNDSVAYAGGNNILAKLHFK</sequence>
<dbReference type="CDD" id="cd15482">
    <property type="entry name" value="Sialidase_non-viral"/>
    <property type="match status" value="1"/>
</dbReference>
<dbReference type="InterPro" id="IPR031778">
    <property type="entry name" value="Sortilin_N"/>
</dbReference>
<evidence type="ECO:0000313" key="4">
    <source>
        <dbReference type="Proteomes" id="UP000474296"/>
    </source>
</evidence>
<dbReference type="Proteomes" id="UP000474296">
    <property type="component" value="Unassembled WGS sequence"/>
</dbReference>
<accession>A0A6M0CQZ4</accession>
<proteinExistence type="predicted"/>
<feature type="domain" description="Sortilin N-terminal" evidence="2">
    <location>
        <begin position="146"/>
        <end position="269"/>
    </location>
</feature>
<dbReference type="AlphaFoldDB" id="A0A6M0CQZ4"/>